<feature type="region of interest" description="Disordered" evidence="8">
    <location>
        <begin position="1"/>
        <end position="21"/>
    </location>
</feature>
<dbReference type="PANTHER" id="PTHR46223:SF3">
    <property type="entry name" value="HISTONE-LYSINE N-METHYLTRANSFERASE SET-23"/>
    <property type="match status" value="1"/>
</dbReference>
<name>A0A9P3PR90_LYOSH</name>
<feature type="compositionally biased region" description="Low complexity" evidence="8">
    <location>
        <begin position="280"/>
        <end position="319"/>
    </location>
</feature>
<accession>A0A9P3PR90</accession>
<feature type="region of interest" description="Disordered" evidence="8">
    <location>
        <begin position="108"/>
        <end position="138"/>
    </location>
</feature>
<dbReference type="SUPFAM" id="SSF82199">
    <property type="entry name" value="SET domain"/>
    <property type="match status" value="1"/>
</dbReference>
<dbReference type="PANTHER" id="PTHR46223">
    <property type="entry name" value="HISTONE-LYSINE N-METHYLTRANSFERASE SUV39H"/>
    <property type="match status" value="1"/>
</dbReference>
<dbReference type="AlphaFoldDB" id="A0A9P3PR90"/>
<dbReference type="GO" id="GO:0042054">
    <property type="term" value="F:histone methyltransferase activity"/>
    <property type="evidence" value="ECO:0007669"/>
    <property type="project" value="InterPro"/>
</dbReference>
<evidence type="ECO:0000256" key="3">
    <source>
        <dbReference type="ARBA" id="ARBA00022603"/>
    </source>
</evidence>
<keyword evidence="4" id="KW-0808">Transferase</keyword>
<proteinExistence type="predicted"/>
<dbReference type="Gene3D" id="2.170.270.10">
    <property type="entry name" value="SET domain"/>
    <property type="match status" value="1"/>
</dbReference>
<dbReference type="SMART" id="SM00317">
    <property type="entry name" value="SET"/>
    <property type="match status" value="1"/>
</dbReference>
<evidence type="ECO:0000256" key="6">
    <source>
        <dbReference type="ARBA" id="ARBA00022723"/>
    </source>
</evidence>
<dbReference type="GO" id="GO:0032259">
    <property type="term" value="P:methylation"/>
    <property type="evidence" value="ECO:0007669"/>
    <property type="project" value="UniProtKB-KW"/>
</dbReference>
<dbReference type="OrthoDB" id="308383at2759"/>
<dbReference type="GO" id="GO:0005634">
    <property type="term" value="C:nucleus"/>
    <property type="evidence" value="ECO:0007669"/>
    <property type="project" value="InterPro"/>
</dbReference>
<dbReference type="InterPro" id="IPR050973">
    <property type="entry name" value="H3K9_Histone-Lys_N-MTase"/>
</dbReference>
<evidence type="ECO:0000259" key="10">
    <source>
        <dbReference type="PROSITE" id="PS50867"/>
    </source>
</evidence>
<evidence type="ECO:0000313" key="13">
    <source>
        <dbReference type="Proteomes" id="UP001063166"/>
    </source>
</evidence>
<dbReference type="PROSITE" id="PS50867">
    <property type="entry name" value="PRE_SET"/>
    <property type="match status" value="1"/>
</dbReference>
<reference evidence="12" key="1">
    <citation type="submission" date="2022-07" db="EMBL/GenBank/DDBJ databases">
        <title>The genome of Lyophyllum shimeji provides insight into the initial evolution of ectomycorrhizal fungal genome.</title>
        <authorList>
            <person name="Kobayashi Y."/>
            <person name="Shibata T."/>
            <person name="Hirakawa H."/>
            <person name="Shigenobu S."/>
            <person name="Nishiyama T."/>
            <person name="Yamada A."/>
            <person name="Hasebe M."/>
            <person name="Kawaguchi M."/>
        </authorList>
    </citation>
    <scope>NUCLEOTIDE SEQUENCE</scope>
    <source>
        <strain evidence="12">AT787</strain>
    </source>
</reference>
<evidence type="ECO:0000256" key="5">
    <source>
        <dbReference type="ARBA" id="ARBA00022691"/>
    </source>
</evidence>
<feature type="region of interest" description="Disordered" evidence="8">
    <location>
        <begin position="254"/>
        <end position="468"/>
    </location>
</feature>
<evidence type="ECO:0000256" key="7">
    <source>
        <dbReference type="ARBA" id="ARBA00022833"/>
    </source>
</evidence>
<dbReference type="EMBL" id="BRPK01000009">
    <property type="protein sequence ID" value="GLB41257.1"/>
    <property type="molecule type" value="Genomic_DNA"/>
</dbReference>
<feature type="domain" description="Post-SET" evidence="11">
    <location>
        <begin position="752"/>
        <end position="768"/>
    </location>
</feature>
<comment type="subcellular location">
    <subcellularLocation>
        <location evidence="1">Chromosome</location>
    </subcellularLocation>
</comment>
<dbReference type="Pfam" id="PF00856">
    <property type="entry name" value="SET"/>
    <property type="match status" value="1"/>
</dbReference>
<evidence type="ECO:0000256" key="2">
    <source>
        <dbReference type="ARBA" id="ARBA00022454"/>
    </source>
</evidence>
<keyword evidence="3" id="KW-0489">Methyltransferase</keyword>
<evidence type="ECO:0000256" key="4">
    <source>
        <dbReference type="ARBA" id="ARBA00022679"/>
    </source>
</evidence>
<comment type="caution">
    <text evidence="12">The sequence shown here is derived from an EMBL/GenBank/DDBJ whole genome shotgun (WGS) entry which is preliminary data.</text>
</comment>
<feature type="compositionally biased region" description="Basic and acidic residues" evidence="8">
    <location>
        <begin position="64"/>
        <end position="82"/>
    </location>
</feature>
<feature type="region of interest" description="Disordered" evidence="8">
    <location>
        <begin position="64"/>
        <end position="94"/>
    </location>
</feature>
<dbReference type="PROSITE" id="PS50868">
    <property type="entry name" value="POST_SET"/>
    <property type="match status" value="1"/>
</dbReference>
<dbReference type="Pfam" id="PF05033">
    <property type="entry name" value="Pre-SET"/>
    <property type="match status" value="1"/>
</dbReference>
<feature type="compositionally biased region" description="Basic residues" evidence="8">
    <location>
        <begin position="446"/>
        <end position="466"/>
    </location>
</feature>
<dbReference type="Proteomes" id="UP001063166">
    <property type="component" value="Unassembled WGS sequence"/>
</dbReference>
<evidence type="ECO:0000256" key="1">
    <source>
        <dbReference type="ARBA" id="ARBA00004286"/>
    </source>
</evidence>
<evidence type="ECO:0000259" key="9">
    <source>
        <dbReference type="PROSITE" id="PS50280"/>
    </source>
</evidence>
<sequence length="769" mass="85621">MFKQGTKYLRRHPASVNSEESGVRKVLSSIDDYLGVIRKALAKPALERELAALAKEERNHRERVKAVIGERTEEASDAKVAGEENGQLSTSRESSDALLNRLFMPSEGEYSASSSDDDGRNLWEASDTPEESFSGAEGADANGYWEVEIIGEEVDGQGQVRYEAAWKNWTRADGTNTTWDNQLLHEDDIKQWKRQQTARRNKLAQESLDIDLWDSLDIHNTATYLRQQAYEEKLRIRLRNPVQYRQKMEKLLAKRRGVTEDPDAPKPSSTRSGRLFARESSTSTSASHAESSRASGSSTTAYDSPSSSNPGSSAPKPSSTRSGRHFTREIPVSTSAWHSRASGGPSTTAYDRPSSSRTRTESELRASTSSSTTKIGSKRAAPSLSPTASRALKRSATASGSAYELTPSSSFTSAPSSSRSKGKQRVIYPPSRSPTPTDDDDEIKSRPVRVTRCRTQRTSPVKRSRRERLETDWTAAAHASGAAGISIVNDVDDEDGPPLPPRFRYIESEYRYSNKVERIDEAAYFVRCECERECTKAVWCECQGESGVVDKRGNKTFAYTTDGLFRFNVPQGVEVIECNPYCHCERNTCPNRVAQRPRDVPVEIFKTDDRGWGVRSCVDVERGKVLGIYTGRLIPRAEAEAFSDEERSFCFDLDGRESRDGAAPEEMYTVDSRTCGNWTRFLNHSCSPNLAVYNVVYDTIPELNMPYIAFVAKVDIPAGTEFTFDYDPAAAALQEVQQGKGKGRRKRVIPDGAKECRCGSDECRGWVRV</sequence>
<evidence type="ECO:0000259" key="11">
    <source>
        <dbReference type="PROSITE" id="PS50868"/>
    </source>
</evidence>
<organism evidence="12 13">
    <name type="scientific">Lyophyllum shimeji</name>
    <name type="common">Hon-shimeji</name>
    <name type="synonym">Tricholoma shimeji</name>
    <dbReference type="NCBI Taxonomy" id="47721"/>
    <lineage>
        <taxon>Eukaryota</taxon>
        <taxon>Fungi</taxon>
        <taxon>Dikarya</taxon>
        <taxon>Basidiomycota</taxon>
        <taxon>Agaricomycotina</taxon>
        <taxon>Agaricomycetes</taxon>
        <taxon>Agaricomycetidae</taxon>
        <taxon>Agaricales</taxon>
        <taxon>Tricholomatineae</taxon>
        <taxon>Lyophyllaceae</taxon>
        <taxon>Lyophyllum</taxon>
    </lineage>
</organism>
<feature type="domain" description="SET" evidence="9">
    <location>
        <begin position="600"/>
        <end position="727"/>
    </location>
</feature>
<dbReference type="GO" id="GO:0005694">
    <property type="term" value="C:chromosome"/>
    <property type="evidence" value="ECO:0007669"/>
    <property type="project" value="UniProtKB-SubCell"/>
</dbReference>
<feature type="domain" description="Pre-SET" evidence="10">
    <location>
        <begin position="526"/>
        <end position="597"/>
    </location>
</feature>
<keyword evidence="2" id="KW-0158">Chromosome</keyword>
<keyword evidence="13" id="KW-1185">Reference proteome</keyword>
<dbReference type="SMART" id="SM00468">
    <property type="entry name" value="PreSET"/>
    <property type="match status" value="1"/>
</dbReference>
<dbReference type="PROSITE" id="PS50280">
    <property type="entry name" value="SET"/>
    <property type="match status" value="1"/>
</dbReference>
<keyword evidence="7" id="KW-0862">Zinc</keyword>
<dbReference type="InterPro" id="IPR001214">
    <property type="entry name" value="SET_dom"/>
</dbReference>
<keyword evidence="5" id="KW-0949">S-adenosyl-L-methionine</keyword>
<protein>
    <submittedName>
        <fullName evidence="12">Set domain-containing protein</fullName>
    </submittedName>
</protein>
<dbReference type="InterPro" id="IPR007728">
    <property type="entry name" value="Pre-SET_dom"/>
</dbReference>
<evidence type="ECO:0000313" key="12">
    <source>
        <dbReference type="EMBL" id="GLB41257.1"/>
    </source>
</evidence>
<evidence type="ECO:0000256" key="8">
    <source>
        <dbReference type="SAM" id="MobiDB-lite"/>
    </source>
</evidence>
<dbReference type="InterPro" id="IPR046341">
    <property type="entry name" value="SET_dom_sf"/>
</dbReference>
<gene>
    <name evidence="12" type="ORF">LshimejAT787_0904720</name>
</gene>
<keyword evidence="6" id="KW-0479">Metal-binding</keyword>
<dbReference type="InterPro" id="IPR003616">
    <property type="entry name" value="Post-SET_dom"/>
</dbReference>
<feature type="compositionally biased region" description="Low complexity" evidence="8">
    <location>
        <begin position="408"/>
        <end position="419"/>
    </location>
</feature>
<dbReference type="GO" id="GO:0008270">
    <property type="term" value="F:zinc ion binding"/>
    <property type="evidence" value="ECO:0007669"/>
    <property type="project" value="InterPro"/>
</dbReference>